<dbReference type="RefSeq" id="WP_084521944.1">
    <property type="nucleotide sequence ID" value="NZ_JABELX010000001.1"/>
</dbReference>
<accession>A0A849BVJ6</accession>
<dbReference type="Proteomes" id="UP000586827">
    <property type="component" value="Unassembled WGS sequence"/>
</dbReference>
<feature type="compositionally biased region" description="Polar residues" evidence="1">
    <location>
        <begin position="1"/>
        <end position="14"/>
    </location>
</feature>
<dbReference type="InterPro" id="IPR012349">
    <property type="entry name" value="Split_barrel_FMN-bd"/>
</dbReference>
<dbReference type="Pfam" id="PF04075">
    <property type="entry name" value="F420H2_quin_red"/>
    <property type="match status" value="1"/>
</dbReference>
<dbReference type="InterPro" id="IPR004378">
    <property type="entry name" value="F420H2_quin_Rdtase"/>
</dbReference>
<evidence type="ECO:0000313" key="3">
    <source>
        <dbReference type="Proteomes" id="UP000586827"/>
    </source>
</evidence>
<dbReference type="AlphaFoldDB" id="A0A849BVJ6"/>
<proteinExistence type="predicted"/>
<keyword evidence="3" id="KW-1185">Reference proteome</keyword>
<evidence type="ECO:0000256" key="1">
    <source>
        <dbReference type="SAM" id="MobiDB-lite"/>
    </source>
</evidence>
<sequence length="166" mass="17845">MSSPSENPYGTPSTDGPEPIRGYQNVVNTIVRGLLKVPGLSKGVGKRLLTLHVVGRKSGQVYDVPVAYTRHNGDLLIGTGMRPWVKNLRGKVPVKVSMGGAAKEMLADVLEDEKSVMVCYEVIAADNKANAKFNGIGFHSDGTPNKADIYQTWQQGGVIVRLTPLA</sequence>
<name>A0A849BVJ6_9NOCA</name>
<comment type="caution">
    <text evidence="2">The sequence shown here is derived from an EMBL/GenBank/DDBJ whole genome shotgun (WGS) entry which is preliminary data.</text>
</comment>
<dbReference type="GO" id="GO:0016491">
    <property type="term" value="F:oxidoreductase activity"/>
    <property type="evidence" value="ECO:0007669"/>
    <property type="project" value="InterPro"/>
</dbReference>
<dbReference type="EMBL" id="JABELX010000001">
    <property type="protein sequence ID" value="NNH69118.1"/>
    <property type="molecule type" value="Genomic_DNA"/>
</dbReference>
<evidence type="ECO:0000313" key="2">
    <source>
        <dbReference type="EMBL" id="NNH69118.1"/>
    </source>
</evidence>
<dbReference type="Gene3D" id="2.30.110.10">
    <property type="entry name" value="Electron Transport, Fmn-binding Protein, Chain A"/>
    <property type="match status" value="1"/>
</dbReference>
<organism evidence="2 3">
    <name type="scientific">Nocardia uniformis</name>
    <dbReference type="NCBI Taxonomy" id="53432"/>
    <lineage>
        <taxon>Bacteria</taxon>
        <taxon>Bacillati</taxon>
        <taxon>Actinomycetota</taxon>
        <taxon>Actinomycetes</taxon>
        <taxon>Mycobacteriales</taxon>
        <taxon>Nocardiaceae</taxon>
        <taxon>Nocardia</taxon>
    </lineage>
</organism>
<feature type="region of interest" description="Disordered" evidence="1">
    <location>
        <begin position="1"/>
        <end position="21"/>
    </location>
</feature>
<gene>
    <name evidence="2" type="ORF">HLB23_04400</name>
</gene>
<reference evidence="2 3" key="1">
    <citation type="submission" date="2020-05" db="EMBL/GenBank/DDBJ databases">
        <title>MicrobeNet Type strains.</title>
        <authorList>
            <person name="Nicholson A.C."/>
        </authorList>
    </citation>
    <scope>NUCLEOTIDE SEQUENCE [LARGE SCALE GENOMIC DNA]</scope>
    <source>
        <strain evidence="2 3">JCM 3224</strain>
    </source>
</reference>
<protein>
    <submittedName>
        <fullName evidence="2">Nitroreductase family deazaflavin-dependent oxidoreductase</fullName>
    </submittedName>
</protein>